<keyword evidence="3" id="KW-1185">Reference proteome</keyword>
<evidence type="ECO:0000313" key="3">
    <source>
        <dbReference type="Proteomes" id="UP000680865"/>
    </source>
</evidence>
<reference evidence="2" key="1">
    <citation type="submission" date="2021-03" db="EMBL/GenBank/DDBJ databases">
        <title>Whole genome shotgun sequence of Actinoplanes consettensis NBRC 14913.</title>
        <authorList>
            <person name="Komaki H."/>
            <person name="Tamura T."/>
        </authorList>
    </citation>
    <scope>NUCLEOTIDE SEQUENCE</scope>
    <source>
        <strain evidence="2">NBRC 14913</strain>
    </source>
</reference>
<keyword evidence="1" id="KW-0472">Membrane</keyword>
<gene>
    <name evidence="2" type="ORF">Aco04nite_14190</name>
</gene>
<evidence type="ECO:0000256" key="1">
    <source>
        <dbReference type="SAM" id="Phobius"/>
    </source>
</evidence>
<accession>A0A919SCA9</accession>
<dbReference type="RefSeq" id="WP_203839998.1">
    <property type="nucleotide sequence ID" value="NZ_BAAATW010000001.1"/>
</dbReference>
<evidence type="ECO:0000313" key="2">
    <source>
        <dbReference type="EMBL" id="GIM69201.1"/>
    </source>
</evidence>
<keyword evidence="1" id="KW-1133">Transmembrane helix</keyword>
<comment type="caution">
    <text evidence="2">The sequence shown here is derived from an EMBL/GenBank/DDBJ whole genome shotgun (WGS) entry which is preliminary data.</text>
</comment>
<sequence>MNGPLSLATIVVALVLGVWYVIRCALNKAPSNTDLWSMLGLGLLVVVLVVVAIVGLFGPDRPADWTTFVGYLITTIAFAPVGVYLARLEPTRWGLLILAVAALTLPVLVLRLQQIAEVTSG</sequence>
<feature type="transmembrane region" description="Helical" evidence="1">
    <location>
        <begin position="38"/>
        <end position="59"/>
    </location>
</feature>
<feature type="transmembrane region" description="Helical" evidence="1">
    <location>
        <begin position="6"/>
        <end position="26"/>
    </location>
</feature>
<dbReference type="EMBL" id="BOQP01000006">
    <property type="protein sequence ID" value="GIM69201.1"/>
    <property type="molecule type" value="Genomic_DNA"/>
</dbReference>
<feature type="transmembrane region" description="Helical" evidence="1">
    <location>
        <begin position="93"/>
        <end position="112"/>
    </location>
</feature>
<dbReference type="AlphaFoldDB" id="A0A919SCA9"/>
<dbReference type="Proteomes" id="UP000680865">
    <property type="component" value="Unassembled WGS sequence"/>
</dbReference>
<name>A0A919SCA9_9ACTN</name>
<protein>
    <submittedName>
        <fullName evidence="2">Uncharacterized protein</fullName>
    </submittedName>
</protein>
<keyword evidence="1" id="KW-0812">Transmembrane</keyword>
<organism evidence="2 3">
    <name type="scientific">Winogradskya consettensis</name>
    <dbReference type="NCBI Taxonomy" id="113560"/>
    <lineage>
        <taxon>Bacteria</taxon>
        <taxon>Bacillati</taxon>
        <taxon>Actinomycetota</taxon>
        <taxon>Actinomycetes</taxon>
        <taxon>Micromonosporales</taxon>
        <taxon>Micromonosporaceae</taxon>
        <taxon>Winogradskya</taxon>
    </lineage>
</organism>
<proteinExistence type="predicted"/>
<feature type="transmembrane region" description="Helical" evidence="1">
    <location>
        <begin position="65"/>
        <end position="86"/>
    </location>
</feature>